<evidence type="ECO:0000313" key="2">
    <source>
        <dbReference type="Proteomes" id="UP001469553"/>
    </source>
</evidence>
<name>A0ABV0XWI7_9TELE</name>
<comment type="caution">
    <text evidence="1">The sequence shown here is derived from an EMBL/GenBank/DDBJ whole genome shotgun (WGS) entry which is preliminary data.</text>
</comment>
<gene>
    <name evidence="1" type="ORF">AMECASPLE_034266</name>
</gene>
<dbReference type="Proteomes" id="UP001469553">
    <property type="component" value="Unassembled WGS sequence"/>
</dbReference>
<organism evidence="1 2">
    <name type="scientific">Ameca splendens</name>
    <dbReference type="NCBI Taxonomy" id="208324"/>
    <lineage>
        <taxon>Eukaryota</taxon>
        <taxon>Metazoa</taxon>
        <taxon>Chordata</taxon>
        <taxon>Craniata</taxon>
        <taxon>Vertebrata</taxon>
        <taxon>Euteleostomi</taxon>
        <taxon>Actinopterygii</taxon>
        <taxon>Neopterygii</taxon>
        <taxon>Teleostei</taxon>
        <taxon>Neoteleostei</taxon>
        <taxon>Acanthomorphata</taxon>
        <taxon>Ovalentaria</taxon>
        <taxon>Atherinomorphae</taxon>
        <taxon>Cyprinodontiformes</taxon>
        <taxon>Goodeidae</taxon>
        <taxon>Ameca</taxon>
    </lineage>
</organism>
<evidence type="ECO:0000313" key="1">
    <source>
        <dbReference type="EMBL" id="MEQ2285665.1"/>
    </source>
</evidence>
<sequence>MVSHCHELRDCRLKKTYLLQNQKSSPAEMYSCTHQMPSGEDLRDETKIELLCLNMMMKIWVSQCKAFKIKGIVPPVKQGVWGIMLRICVGASGTGALHKRERINKA</sequence>
<keyword evidence="2" id="KW-1185">Reference proteome</keyword>
<protein>
    <submittedName>
        <fullName evidence="1">Uncharacterized protein</fullName>
    </submittedName>
</protein>
<proteinExistence type="predicted"/>
<reference evidence="1 2" key="1">
    <citation type="submission" date="2021-06" db="EMBL/GenBank/DDBJ databases">
        <authorList>
            <person name="Palmer J.M."/>
        </authorList>
    </citation>
    <scope>NUCLEOTIDE SEQUENCE [LARGE SCALE GENOMIC DNA]</scope>
    <source>
        <strain evidence="1 2">AS_MEX2019</strain>
        <tissue evidence="1">Muscle</tissue>
    </source>
</reference>
<accession>A0ABV0XWI7</accession>
<dbReference type="EMBL" id="JAHRIP010014221">
    <property type="protein sequence ID" value="MEQ2285665.1"/>
    <property type="molecule type" value="Genomic_DNA"/>
</dbReference>